<reference evidence="1 2" key="1">
    <citation type="journal article" date="2020" name="Front. Plant Sci.">
        <title>Isolation of Rhizosphere Bacteria That Improve Quality and Water Stress Tolerance in Greenhouse Ornamentals.</title>
        <authorList>
            <person name="Nordstedt N.P."/>
            <person name="Jones M.L."/>
        </authorList>
    </citation>
    <scope>NUCLEOTIDE SEQUENCE [LARGE SCALE GENOMIC DNA]</scope>
    <source>
        <strain evidence="1 2">C6C2</strain>
    </source>
</reference>
<protein>
    <recommendedName>
        <fullName evidence="3">Thioredoxin family protein</fullName>
    </recommendedName>
</protein>
<organism evidence="1 2">
    <name type="scientific">Herbaspirillum robiniae</name>
    <dbReference type="NCBI Taxonomy" id="2014887"/>
    <lineage>
        <taxon>Bacteria</taxon>
        <taxon>Pseudomonadati</taxon>
        <taxon>Pseudomonadota</taxon>
        <taxon>Betaproteobacteria</taxon>
        <taxon>Burkholderiales</taxon>
        <taxon>Oxalobacteraceae</taxon>
        <taxon>Herbaspirillum</taxon>
    </lineage>
</organism>
<dbReference type="Gene3D" id="3.40.30.10">
    <property type="entry name" value="Glutaredoxin"/>
    <property type="match status" value="1"/>
</dbReference>
<dbReference type="Proteomes" id="UP000536746">
    <property type="component" value="Unassembled WGS sequence"/>
</dbReference>
<evidence type="ECO:0000313" key="2">
    <source>
        <dbReference type="Proteomes" id="UP000536746"/>
    </source>
</evidence>
<sequence length="76" mass="8309">MKKVTLFHDGCNICQGISATMSQTFADMQACFESVDLSVQEGRTDEARSLGVVRLPSLVIDGKVLRLEDHSSIDAH</sequence>
<name>A0ABX2LY00_9BURK</name>
<dbReference type="RefSeq" id="WP_079216855.1">
    <property type="nucleotide sequence ID" value="NZ_CP018845.1"/>
</dbReference>
<gene>
    <name evidence="1" type="ORF">HNO84_15300</name>
</gene>
<keyword evidence="2" id="KW-1185">Reference proteome</keyword>
<evidence type="ECO:0000313" key="1">
    <source>
        <dbReference type="EMBL" id="NUU02970.1"/>
    </source>
</evidence>
<accession>A0ABX2LY00</accession>
<dbReference type="EMBL" id="JABFMT010000016">
    <property type="protein sequence ID" value="NUU02970.1"/>
    <property type="molecule type" value="Genomic_DNA"/>
</dbReference>
<evidence type="ECO:0008006" key="3">
    <source>
        <dbReference type="Google" id="ProtNLM"/>
    </source>
</evidence>
<dbReference type="SUPFAM" id="SSF52833">
    <property type="entry name" value="Thioredoxin-like"/>
    <property type="match status" value="1"/>
</dbReference>
<comment type="caution">
    <text evidence="1">The sequence shown here is derived from an EMBL/GenBank/DDBJ whole genome shotgun (WGS) entry which is preliminary data.</text>
</comment>
<proteinExistence type="predicted"/>
<dbReference type="InterPro" id="IPR036249">
    <property type="entry name" value="Thioredoxin-like_sf"/>
</dbReference>